<keyword evidence="2" id="KW-0804">Transcription</keyword>
<feature type="region of interest" description="Disordered" evidence="4">
    <location>
        <begin position="200"/>
        <end position="267"/>
    </location>
</feature>
<dbReference type="PaxDb" id="121845-A0A3Q0IVX3"/>
<keyword evidence="3" id="KW-0539">Nucleus</keyword>
<protein>
    <submittedName>
        <fullName evidence="7">AT-rich interactive domain-containing protein 2-like</fullName>
    </submittedName>
</protein>
<feature type="compositionally biased region" description="Polar residues" evidence="4">
    <location>
        <begin position="249"/>
        <end position="267"/>
    </location>
</feature>
<gene>
    <name evidence="7" type="primary">LOC103510575</name>
</gene>
<dbReference type="GeneID" id="103510575"/>
<evidence type="ECO:0000256" key="2">
    <source>
        <dbReference type="ARBA" id="ARBA00023163"/>
    </source>
</evidence>
<feature type="domain" description="C2H2-type" evidence="5">
    <location>
        <begin position="728"/>
        <end position="751"/>
    </location>
</feature>
<name>A0A3Q0IVX3_DIACI</name>
<evidence type="ECO:0000256" key="3">
    <source>
        <dbReference type="ARBA" id="ARBA00023242"/>
    </source>
</evidence>
<feature type="compositionally biased region" description="Low complexity" evidence="4">
    <location>
        <begin position="349"/>
        <end position="360"/>
    </location>
</feature>
<feature type="region of interest" description="Disordered" evidence="4">
    <location>
        <begin position="694"/>
        <end position="723"/>
    </location>
</feature>
<keyword evidence="1" id="KW-0805">Transcription regulation</keyword>
<accession>A0A3Q0IVX3</accession>
<feature type="compositionally biased region" description="Polar residues" evidence="4">
    <location>
        <begin position="161"/>
        <end position="178"/>
    </location>
</feature>
<feature type="compositionally biased region" description="Low complexity" evidence="4">
    <location>
        <begin position="140"/>
        <end position="160"/>
    </location>
</feature>
<feature type="compositionally biased region" description="Polar residues" evidence="4">
    <location>
        <begin position="216"/>
        <end position="227"/>
    </location>
</feature>
<evidence type="ECO:0000256" key="4">
    <source>
        <dbReference type="SAM" id="MobiDB-lite"/>
    </source>
</evidence>
<dbReference type="PROSITE" id="PS00028">
    <property type="entry name" value="ZINC_FINGER_C2H2_1"/>
    <property type="match status" value="1"/>
</dbReference>
<sequence>MSPILKAQLSAPPKPQTSASQPIASSSSPSPLVATPGCSTTPRTKAHPHLSQALLGAGSSSPGTPPSSSTAPVTTTPGSTSADPSASTSLIKSLLANKVGPDPTSGSAASVVVSSSVQQCAPLVVNTAVASQVTQRQQQAQKMLSQSTSTGTPGSSAPTSNVSCISSTGNISKAPGQQQMRLNGVTINMQQVTNHIIENSLDPKQQPNPAPGGGSNELSSSSIGVNTSQPPSEPSQPPPLAPLSGPNSTRVGDSETVSPSQETGTTLSTMLVDGTSVVVNGGMSNSINPATDTSDLSYKENIAKQSLMLVDLLEKSISDKDLPTMNGAIRIGEKGLDLFTSIDSKQKLAGAQQQQQQGGASFHPPTSTSGVIRRVSTELESVAAHKPNGTPLLVKQNGADLKRPRLQSAEDASEQPAVKKVHVNGDVNPASVPGTTGEEEADENNVKASSTAANLYAALAADVLEDEELVEATPPTLPPNPASAGQSIIQPAQTVLNPAQTILNPAGPSQGSTPGQNIIVTGGGTGGPRQILVTGTPGGVLPQRLSMGGQHYVVTQQPQLVQGHSGQTVLVAQAAGGQQGGPGSKTIIILQPSSSSSSSPLTSTSKTIASIASTTITTNTNQKVIVSVPPPGTPQTSVVHRTPIRPQTAGGMSTPSIPNSATTVIKQVPDTRPMRPALQPSGFQQQFLQQQKLVQQQQQQTPPQQKLIQQQTPGQQQPQQPPTGQFICEWRGCMRNFKSANEVYMHACENHCPVTPTAEIQCLWERCDVMRRKRFSHMTHLYDRHCNPDVLKMMAVRRKQLSLSGKTEIPPPPAPTPHPGYAPNAAFNAIKRHALEFVNPKELQQRVAKAQEPAPRPFEQDDNEGPVTKSIRLTSSLILRNLVIYSTTGRRHLVSYEPHLAGVALSNVESSKTIAQVLFDMNDTQSR</sequence>
<dbReference type="RefSeq" id="XP_026680404.1">
    <property type="nucleotide sequence ID" value="XM_026824603.1"/>
</dbReference>
<feature type="compositionally biased region" description="Pro residues" evidence="4">
    <location>
        <begin position="231"/>
        <end position="241"/>
    </location>
</feature>
<feature type="compositionally biased region" description="Low complexity" evidence="4">
    <location>
        <begin position="56"/>
        <end position="82"/>
    </location>
</feature>
<evidence type="ECO:0000259" key="5">
    <source>
        <dbReference type="PROSITE" id="PS00028"/>
    </source>
</evidence>
<dbReference type="PANTHER" id="PTHR22970:SF14">
    <property type="entry name" value="AT-RICH INTERACTIVE DOMAIN-CONTAINING PROTEIN 2"/>
    <property type="match status" value="1"/>
</dbReference>
<dbReference type="PANTHER" id="PTHR22970">
    <property type="entry name" value="AT-RICH INTERACTIVE DOMAIN-CONTAINING PROTEIN 2"/>
    <property type="match status" value="1"/>
</dbReference>
<dbReference type="InterPro" id="IPR052406">
    <property type="entry name" value="Chromatin_Remodeling_Comp"/>
</dbReference>
<keyword evidence="6" id="KW-1185">Reference proteome</keyword>
<feature type="region of interest" description="Disordered" evidence="4">
    <location>
        <begin position="347"/>
        <end position="369"/>
    </location>
</feature>
<evidence type="ECO:0000256" key="1">
    <source>
        <dbReference type="ARBA" id="ARBA00023015"/>
    </source>
</evidence>
<organism evidence="6 7">
    <name type="scientific">Diaphorina citri</name>
    <name type="common">Asian citrus psyllid</name>
    <dbReference type="NCBI Taxonomy" id="121845"/>
    <lineage>
        <taxon>Eukaryota</taxon>
        <taxon>Metazoa</taxon>
        <taxon>Ecdysozoa</taxon>
        <taxon>Arthropoda</taxon>
        <taxon>Hexapoda</taxon>
        <taxon>Insecta</taxon>
        <taxon>Pterygota</taxon>
        <taxon>Neoptera</taxon>
        <taxon>Paraneoptera</taxon>
        <taxon>Hemiptera</taxon>
        <taxon>Sternorrhyncha</taxon>
        <taxon>Psylloidea</taxon>
        <taxon>Psyllidae</taxon>
        <taxon>Diaphorininae</taxon>
        <taxon>Diaphorina</taxon>
    </lineage>
</organism>
<reference evidence="7" key="1">
    <citation type="submission" date="2025-08" db="UniProtKB">
        <authorList>
            <consortium name="RefSeq"/>
        </authorList>
    </citation>
    <scope>IDENTIFICATION</scope>
</reference>
<dbReference type="KEGG" id="dci:103510575"/>
<dbReference type="STRING" id="121845.A0A3Q0IVX3"/>
<proteinExistence type="predicted"/>
<feature type="compositionally biased region" description="Low complexity" evidence="4">
    <location>
        <begin position="16"/>
        <end position="31"/>
    </location>
</feature>
<evidence type="ECO:0000313" key="7">
    <source>
        <dbReference type="RefSeq" id="XP_026680404.1"/>
    </source>
</evidence>
<dbReference type="InterPro" id="IPR013087">
    <property type="entry name" value="Znf_C2H2_type"/>
</dbReference>
<feature type="region of interest" description="Disordered" evidence="4">
    <location>
        <begin position="1"/>
        <end position="87"/>
    </location>
</feature>
<dbReference type="AlphaFoldDB" id="A0A3Q0IVX3"/>
<feature type="region of interest" description="Disordered" evidence="4">
    <location>
        <begin position="140"/>
        <end position="178"/>
    </location>
</feature>
<evidence type="ECO:0000313" key="6">
    <source>
        <dbReference type="Proteomes" id="UP000079169"/>
    </source>
</evidence>
<feature type="region of interest" description="Disordered" evidence="4">
    <location>
        <begin position="405"/>
        <end position="447"/>
    </location>
</feature>
<dbReference type="Proteomes" id="UP000079169">
    <property type="component" value="Unplaced"/>
</dbReference>